<feature type="domain" description="Xylose isomerase-like TIM barrel" evidence="1">
    <location>
        <begin position="89"/>
        <end position="336"/>
    </location>
</feature>
<dbReference type="Pfam" id="PF01261">
    <property type="entry name" value="AP_endonuc_2"/>
    <property type="match status" value="1"/>
</dbReference>
<reference evidence="2 3" key="1">
    <citation type="submission" date="2019-07" db="EMBL/GenBank/DDBJ databases">
        <title>Whole genome shotgun sequence of Chitinophaga cymbidii NBRC 109752.</title>
        <authorList>
            <person name="Hosoyama A."/>
            <person name="Uohara A."/>
            <person name="Ohji S."/>
            <person name="Ichikawa N."/>
        </authorList>
    </citation>
    <scope>NUCLEOTIDE SEQUENCE [LARGE SCALE GENOMIC DNA]</scope>
    <source>
        <strain evidence="2 3">NBRC 109752</strain>
    </source>
</reference>
<dbReference type="InterPro" id="IPR013022">
    <property type="entry name" value="Xyl_isomerase-like_TIM-brl"/>
</dbReference>
<dbReference type="SUPFAM" id="SSF51658">
    <property type="entry name" value="Xylose isomerase-like"/>
    <property type="match status" value="1"/>
</dbReference>
<dbReference type="Gene3D" id="3.20.20.150">
    <property type="entry name" value="Divalent-metal-dependent TIM barrel enzymes"/>
    <property type="match status" value="1"/>
</dbReference>
<gene>
    <name evidence="2" type="ORF">CCY01nite_50760</name>
</gene>
<dbReference type="AlphaFoldDB" id="A0A512RSY6"/>
<dbReference type="PANTHER" id="PTHR12110:SF53">
    <property type="entry name" value="BLR5974 PROTEIN"/>
    <property type="match status" value="1"/>
</dbReference>
<dbReference type="PROSITE" id="PS51257">
    <property type="entry name" value="PROKAR_LIPOPROTEIN"/>
    <property type="match status" value="1"/>
</dbReference>
<dbReference type="PANTHER" id="PTHR12110">
    <property type="entry name" value="HYDROXYPYRUVATE ISOMERASE"/>
    <property type="match status" value="1"/>
</dbReference>
<dbReference type="InterPro" id="IPR036237">
    <property type="entry name" value="Xyl_isomerase-like_sf"/>
</dbReference>
<dbReference type="Proteomes" id="UP000321436">
    <property type="component" value="Unassembled WGS sequence"/>
</dbReference>
<dbReference type="RefSeq" id="WP_146867441.1">
    <property type="nucleotide sequence ID" value="NZ_BKAU01000009.1"/>
</dbReference>
<dbReference type="GO" id="GO:0016853">
    <property type="term" value="F:isomerase activity"/>
    <property type="evidence" value="ECO:0007669"/>
    <property type="project" value="UniProtKB-KW"/>
</dbReference>
<organism evidence="2 3">
    <name type="scientific">Chitinophaga cymbidii</name>
    <dbReference type="NCBI Taxonomy" id="1096750"/>
    <lineage>
        <taxon>Bacteria</taxon>
        <taxon>Pseudomonadati</taxon>
        <taxon>Bacteroidota</taxon>
        <taxon>Chitinophagia</taxon>
        <taxon>Chitinophagales</taxon>
        <taxon>Chitinophagaceae</taxon>
        <taxon>Chitinophaga</taxon>
    </lineage>
</organism>
<dbReference type="InterPro" id="IPR006311">
    <property type="entry name" value="TAT_signal"/>
</dbReference>
<dbReference type="PROSITE" id="PS51318">
    <property type="entry name" value="TAT"/>
    <property type="match status" value="1"/>
</dbReference>
<protein>
    <submittedName>
        <fullName evidence="2">Xylose isomerase</fullName>
    </submittedName>
</protein>
<evidence type="ECO:0000313" key="2">
    <source>
        <dbReference type="EMBL" id="GEP98816.1"/>
    </source>
</evidence>
<sequence length="342" mass="37193">MSSSTNRRNFLRQIGLFTAGVSLGPAFLTACNNAGTTSGADSANADSTGIADVPKELFFKISLAEWSFHAALFAGKMTNLDFPAKAKNDFGITGVEYVNQFFMDKAKDKAYLADLKKRADDLGVTNVLIMCDGEGELGDLDPKLRTKAVENHYKWVEAAQFLGCHSIRVNAAGHGKAEEVAKAAADGLGRLTDFAKDFNIGVIVENHGGFSSNGEWLSGVMKSVNKPGCGTLPDFGNFCINRSKPENDTPEAWAKTTCLEEYDRYKGVELLMPFAKGVSAKTHNFDEQGNETETDYLKMMQIVKNAGYKGYVGIEYEGSKLSEDEGVRKTLELLKRVGAQIS</sequence>
<proteinExistence type="predicted"/>
<name>A0A512RSY6_9BACT</name>
<dbReference type="OrthoDB" id="1114629at2"/>
<accession>A0A512RSY6</accession>
<dbReference type="EMBL" id="BKAU01000009">
    <property type="protein sequence ID" value="GEP98816.1"/>
    <property type="molecule type" value="Genomic_DNA"/>
</dbReference>
<keyword evidence="3" id="KW-1185">Reference proteome</keyword>
<keyword evidence="2" id="KW-0413">Isomerase</keyword>
<evidence type="ECO:0000259" key="1">
    <source>
        <dbReference type="Pfam" id="PF01261"/>
    </source>
</evidence>
<dbReference type="InterPro" id="IPR050312">
    <property type="entry name" value="IolE/XylAMocC-like"/>
</dbReference>
<comment type="caution">
    <text evidence="2">The sequence shown here is derived from an EMBL/GenBank/DDBJ whole genome shotgun (WGS) entry which is preliminary data.</text>
</comment>
<evidence type="ECO:0000313" key="3">
    <source>
        <dbReference type="Proteomes" id="UP000321436"/>
    </source>
</evidence>